<protein>
    <submittedName>
        <fullName evidence="1">Uncharacterized protein</fullName>
    </submittedName>
</protein>
<reference evidence="1" key="1">
    <citation type="journal article" date="2021" name="Proc. Natl. Acad. Sci. U.S.A.">
        <title>A Catalog of Tens of Thousands of Viruses from Human Metagenomes Reveals Hidden Associations with Chronic Diseases.</title>
        <authorList>
            <person name="Tisza M.J."/>
            <person name="Buck C.B."/>
        </authorList>
    </citation>
    <scope>NUCLEOTIDE SEQUENCE</scope>
    <source>
        <strain evidence="1">CtRGj11</strain>
    </source>
</reference>
<dbReference type="EMBL" id="BK032613">
    <property type="protein sequence ID" value="DAF51303.1"/>
    <property type="molecule type" value="Genomic_DNA"/>
</dbReference>
<accession>A0A8S5SKV8</accession>
<evidence type="ECO:0000313" key="1">
    <source>
        <dbReference type="EMBL" id="DAF51303.1"/>
    </source>
</evidence>
<sequence>MNTTSRIDTFVSILREACKAGQPTGYASDTPADKLITLTGNVSDLCWEIAATAKQVDPSNKIITADSIKYNAANIINTCTTELENLGYATENVIELIATDGALWFWNLNQYPLNKLDQDVDPVDRIQSLNVAMGYLLEWWPNKITHQIVGDLNSELERHFINLAYEAACAIIAHTH</sequence>
<name>A0A8S5SKV8_9CAUD</name>
<proteinExistence type="predicted"/>
<organism evidence="1">
    <name type="scientific">Siphoviridae sp. ctRGj11</name>
    <dbReference type="NCBI Taxonomy" id="2827868"/>
    <lineage>
        <taxon>Viruses</taxon>
        <taxon>Duplodnaviria</taxon>
        <taxon>Heunggongvirae</taxon>
        <taxon>Uroviricota</taxon>
        <taxon>Caudoviricetes</taxon>
    </lineage>
</organism>